<dbReference type="InterPro" id="IPR036396">
    <property type="entry name" value="Cyt_P450_sf"/>
</dbReference>
<dbReference type="PROSITE" id="PS00086">
    <property type="entry name" value="CYTOCHROME_P450"/>
    <property type="match status" value="1"/>
</dbReference>
<dbReference type="GO" id="GO:0004497">
    <property type="term" value="F:monooxygenase activity"/>
    <property type="evidence" value="ECO:0007669"/>
    <property type="project" value="UniProtKB-KW"/>
</dbReference>
<dbReference type="AlphaFoldDB" id="A0A7W4PEG1"/>
<dbReference type="PRINTS" id="PR00463">
    <property type="entry name" value="EP450I"/>
</dbReference>
<dbReference type="InterPro" id="IPR001128">
    <property type="entry name" value="Cyt_P450"/>
</dbReference>
<evidence type="ECO:0000256" key="2">
    <source>
        <dbReference type="ARBA" id="ARBA00022617"/>
    </source>
</evidence>
<accession>A0A7W4PEG1</accession>
<organism evidence="10 11">
    <name type="scientific">Gluconacetobacter azotocaptans</name>
    <dbReference type="NCBI Taxonomy" id="142834"/>
    <lineage>
        <taxon>Bacteria</taxon>
        <taxon>Pseudomonadati</taxon>
        <taxon>Pseudomonadota</taxon>
        <taxon>Alphaproteobacteria</taxon>
        <taxon>Acetobacterales</taxon>
        <taxon>Acetobacteraceae</taxon>
        <taxon>Gluconacetobacter</taxon>
    </lineage>
</organism>
<comment type="cofactor">
    <cofactor evidence="7">
        <name>heme</name>
        <dbReference type="ChEBI" id="CHEBI:30413"/>
    </cofactor>
</comment>
<keyword evidence="11" id="KW-1185">Reference proteome</keyword>
<evidence type="ECO:0000256" key="9">
    <source>
        <dbReference type="SAM" id="MobiDB-lite"/>
    </source>
</evidence>
<evidence type="ECO:0000256" key="6">
    <source>
        <dbReference type="ARBA" id="ARBA00023033"/>
    </source>
</evidence>
<evidence type="ECO:0000256" key="7">
    <source>
        <dbReference type="PIRSR" id="PIRSR602401-1"/>
    </source>
</evidence>
<evidence type="ECO:0000256" key="3">
    <source>
        <dbReference type="ARBA" id="ARBA00022723"/>
    </source>
</evidence>
<dbReference type="GO" id="GO:0016705">
    <property type="term" value="F:oxidoreductase activity, acting on paired donors, with incorporation or reduction of molecular oxygen"/>
    <property type="evidence" value="ECO:0007669"/>
    <property type="project" value="InterPro"/>
</dbReference>
<dbReference type="Pfam" id="PF00067">
    <property type="entry name" value="p450"/>
    <property type="match status" value="1"/>
</dbReference>
<dbReference type="PANTHER" id="PTHR24291:SF50">
    <property type="entry name" value="BIFUNCTIONAL ALBAFLAVENONE MONOOXYGENASE_TERPENE SYNTHASE"/>
    <property type="match status" value="1"/>
</dbReference>
<dbReference type="SUPFAM" id="SSF48264">
    <property type="entry name" value="Cytochrome P450"/>
    <property type="match status" value="1"/>
</dbReference>
<dbReference type="GO" id="GO:0005506">
    <property type="term" value="F:iron ion binding"/>
    <property type="evidence" value="ECO:0007669"/>
    <property type="project" value="InterPro"/>
</dbReference>
<comment type="caution">
    <text evidence="10">The sequence shown here is derived from an EMBL/GenBank/DDBJ whole genome shotgun (WGS) entry which is preliminary data.</text>
</comment>
<feature type="region of interest" description="Disordered" evidence="9">
    <location>
        <begin position="447"/>
        <end position="469"/>
    </location>
</feature>
<name>A0A7W4PEG1_9PROT</name>
<evidence type="ECO:0000256" key="4">
    <source>
        <dbReference type="ARBA" id="ARBA00023002"/>
    </source>
</evidence>
<proteinExistence type="inferred from homology"/>
<dbReference type="Gene3D" id="1.10.630.10">
    <property type="entry name" value="Cytochrome P450"/>
    <property type="match status" value="1"/>
</dbReference>
<evidence type="ECO:0000256" key="1">
    <source>
        <dbReference type="ARBA" id="ARBA00010617"/>
    </source>
</evidence>
<comment type="similarity">
    <text evidence="1 8">Belongs to the cytochrome P450 family.</text>
</comment>
<evidence type="ECO:0000256" key="8">
    <source>
        <dbReference type="RuleBase" id="RU000461"/>
    </source>
</evidence>
<dbReference type="InterPro" id="IPR050196">
    <property type="entry name" value="Cytochrome_P450_Monoox"/>
</dbReference>
<feature type="binding site" description="axial binding residue" evidence="7">
    <location>
        <position position="394"/>
    </location>
    <ligand>
        <name>heme</name>
        <dbReference type="ChEBI" id="CHEBI:30413"/>
    </ligand>
    <ligandPart>
        <name>Fe</name>
        <dbReference type="ChEBI" id="CHEBI:18248"/>
    </ligandPart>
</feature>
<evidence type="ECO:0000313" key="10">
    <source>
        <dbReference type="EMBL" id="MBB2189539.1"/>
    </source>
</evidence>
<protein>
    <submittedName>
        <fullName evidence="10">Cytochrome P450</fullName>
    </submittedName>
</protein>
<gene>
    <name evidence="10" type="ORF">HLH34_06125</name>
</gene>
<dbReference type="PANTHER" id="PTHR24291">
    <property type="entry name" value="CYTOCHROME P450 FAMILY 4"/>
    <property type="match status" value="1"/>
</dbReference>
<dbReference type="Proteomes" id="UP000555756">
    <property type="component" value="Unassembled WGS sequence"/>
</dbReference>
<dbReference type="EMBL" id="JABEQF010000004">
    <property type="protein sequence ID" value="MBB2189539.1"/>
    <property type="molecule type" value="Genomic_DNA"/>
</dbReference>
<dbReference type="PRINTS" id="PR00385">
    <property type="entry name" value="P450"/>
</dbReference>
<keyword evidence="2 7" id="KW-0349">Heme</keyword>
<keyword evidence="4 8" id="KW-0560">Oxidoreductase</keyword>
<reference evidence="10 11" key="1">
    <citation type="submission" date="2020-04" db="EMBL/GenBank/DDBJ databases">
        <title>Description of novel Gluconacetobacter.</title>
        <authorList>
            <person name="Sombolestani A."/>
        </authorList>
    </citation>
    <scope>NUCLEOTIDE SEQUENCE [LARGE SCALE GENOMIC DNA]</scope>
    <source>
        <strain evidence="10 11">LMG 21311</strain>
    </source>
</reference>
<dbReference type="InterPro" id="IPR017972">
    <property type="entry name" value="Cyt_P450_CS"/>
</dbReference>
<keyword evidence="5 7" id="KW-0408">Iron</keyword>
<evidence type="ECO:0000256" key="5">
    <source>
        <dbReference type="ARBA" id="ARBA00023004"/>
    </source>
</evidence>
<keyword evidence="6 8" id="KW-0503">Monooxygenase</keyword>
<dbReference type="GO" id="GO:0020037">
    <property type="term" value="F:heme binding"/>
    <property type="evidence" value="ECO:0007669"/>
    <property type="project" value="InterPro"/>
</dbReference>
<sequence>MEFIPPFPSRPKTPLPVFQLLRRGMQNFLSIWEDKAFEYQTMSMQLLARQVVICNSPDTVRHAFVTHAENYERKSPQMRNALSPLLGDGLFISDGATWKQRRQMVVPVLHTSRLGQFAPVMVQTASELGDRWAALPDGSAIDVLKAMAQLTAEIIGRTVFGQTLGSDRTQEVVEAFSEYQKYVDQRDLTSLLGLPSWIPRRHGAKIGQSAARIHAILDGIIADLRRTEDDGSVIRMLMKDGSLDATALRNEAAVIFMAGHETTANCLAWACYLLSQAPDVEARLHEELDTVLGARAPTLADVPNLVYTRAIIEETLRLYPPVPLLAREATHDDTIRSRQVKAGALVIVVPWLLHRHRLYWRKPDHFMPERFLPGSPDAPEKYTYVPFSIGPRICAGLSFGLTEAIICLATLARTAKLRLAPGAVVEPVCRLTLRPGDTLPMTVSARTARPDAQAVPPAAPAQGCPVHHG</sequence>
<dbReference type="InterPro" id="IPR002401">
    <property type="entry name" value="Cyt_P450_E_grp-I"/>
</dbReference>
<evidence type="ECO:0000313" key="11">
    <source>
        <dbReference type="Proteomes" id="UP000555756"/>
    </source>
</evidence>
<keyword evidence="3 7" id="KW-0479">Metal-binding</keyword>